<organism evidence="2 3">
    <name type="scientific">Chondromyces apiculatus DSM 436</name>
    <dbReference type="NCBI Taxonomy" id="1192034"/>
    <lineage>
        <taxon>Bacteria</taxon>
        <taxon>Pseudomonadati</taxon>
        <taxon>Myxococcota</taxon>
        <taxon>Polyangia</taxon>
        <taxon>Polyangiales</taxon>
        <taxon>Polyangiaceae</taxon>
        <taxon>Chondromyces</taxon>
    </lineage>
</organism>
<dbReference type="SUPFAM" id="SSF48371">
    <property type="entry name" value="ARM repeat"/>
    <property type="match status" value="1"/>
</dbReference>
<sequence length="331" mass="34890">MPRAVSTCAPRAARALAAASLLLVLGAAEPQGQPLPERVDCALPAMVDSLRGALQQGSPALRRYMQLHIKEAALSFPAGELRALFAAERDPAMLEALGAALATKASHSEDLSLVDPILDRARSEADPRLRAASLAGMRGTASVEVLQKKGGVSYEDFIRDPSPEVRTAAVDNLLHENDKVHFGHDRGVSEAAIKAAAASPDPATAARLLTGTSMEQVGPEAVQTLVSQLASRSPELRAAAAKALGGVPAASADTAQRALVSRYPAESEHAVRAAILEGLVHLRLSGAAPTLQSLRSVDPTLALEIDAWLKVLAMHLQEWTLILREKQRLAP</sequence>
<keyword evidence="3" id="KW-1185">Reference proteome</keyword>
<evidence type="ECO:0000313" key="3">
    <source>
        <dbReference type="Proteomes" id="UP000019678"/>
    </source>
</evidence>
<gene>
    <name evidence="2" type="ORF">CAP_3390</name>
</gene>
<evidence type="ECO:0000256" key="1">
    <source>
        <dbReference type="SAM" id="SignalP"/>
    </source>
</evidence>
<dbReference type="EMBL" id="ASRX01000025">
    <property type="protein sequence ID" value="EYF05250.1"/>
    <property type="molecule type" value="Genomic_DNA"/>
</dbReference>
<name>A0A017T8V8_9BACT</name>
<proteinExistence type="predicted"/>
<feature type="signal peptide" evidence="1">
    <location>
        <begin position="1"/>
        <end position="27"/>
    </location>
</feature>
<dbReference type="InterPro" id="IPR016024">
    <property type="entry name" value="ARM-type_fold"/>
</dbReference>
<dbReference type="AlphaFoldDB" id="A0A017T8V8"/>
<protein>
    <recommendedName>
        <fullName evidence="4">HEAT repeat domain-containing protein</fullName>
    </recommendedName>
</protein>
<dbReference type="Gene3D" id="1.25.10.10">
    <property type="entry name" value="Leucine-rich Repeat Variant"/>
    <property type="match status" value="1"/>
</dbReference>
<dbReference type="STRING" id="1192034.CAP_3390"/>
<dbReference type="RefSeq" id="WP_044242481.1">
    <property type="nucleotide sequence ID" value="NZ_ASRX01000025.1"/>
</dbReference>
<dbReference type="OrthoDB" id="5508875at2"/>
<reference evidence="2 3" key="1">
    <citation type="submission" date="2013-05" db="EMBL/GenBank/DDBJ databases">
        <title>Genome assembly of Chondromyces apiculatus DSM 436.</title>
        <authorList>
            <person name="Sharma G."/>
            <person name="Khatri I."/>
            <person name="Kaur C."/>
            <person name="Mayilraj S."/>
            <person name="Subramanian S."/>
        </authorList>
    </citation>
    <scope>NUCLEOTIDE SEQUENCE [LARGE SCALE GENOMIC DNA]</scope>
    <source>
        <strain evidence="2 3">DSM 436</strain>
    </source>
</reference>
<keyword evidence="1" id="KW-0732">Signal</keyword>
<dbReference type="InterPro" id="IPR011989">
    <property type="entry name" value="ARM-like"/>
</dbReference>
<evidence type="ECO:0000313" key="2">
    <source>
        <dbReference type="EMBL" id="EYF05250.1"/>
    </source>
</evidence>
<evidence type="ECO:0008006" key="4">
    <source>
        <dbReference type="Google" id="ProtNLM"/>
    </source>
</evidence>
<dbReference type="eggNOG" id="COG1413">
    <property type="taxonomic scope" value="Bacteria"/>
</dbReference>
<accession>A0A017T8V8</accession>
<dbReference type="Proteomes" id="UP000019678">
    <property type="component" value="Unassembled WGS sequence"/>
</dbReference>
<comment type="caution">
    <text evidence="2">The sequence shown here is derived from an EMBL/GenBank/DDBJ whole genome shotgun (WGS) entry which is preliminary data.</text>
</comment>
<feature type="chain" id="PRO_5001496434" description="HEAT repeat domain-containing protein" evidence="1">
    <location>
        <begin position="28"/>
        <end position="331"/>
    </location>
</feature>